<dbReference type="Pfam" id="PF02902">
    <property type="entry name" value="Peptidase_C48"/>
    <property type="match status" value="1"/>
</dbReference>
<evidence type="ECO:0000256" key="2">
    <source>
        <dbReference type="ARBA" id="ARBA00022670"/>
    </source>
</evidence>
<keyword evidence="2" id="KW-0645">Protease</keyword>
<evidence type="ECO:0000313" key="6">
    <source>
        <dbReference type="EMBL" id="MED6200251.1"/>
    </source>
</evidence>
<comment type="similarity">
    <text evidence="1">Belongs to the peptidase C48 family.</text>
</comment>
<gene>
    <name evidence="6" type="ORF">PIB30_083282</name>
</gene>
<keyword evidence="7" id="KW-1185">Reference proteome</keyword>
<evidence type="ECO:0000256" key="4">
    <source>
        <dbReference type="SAM" id="MobiDB-lite"/>
    </source>
</evidence>
<evidence type="ECO:0000259" key="5">
    <source>
        <dbReference type="PROSITE" id="PS50600"/>
    </source>
</evidence>
<keyword evidence="3" id="KW-0378">Hydrolase</keyword>
<comment type="caution">
    <text evidence="6">The sequence shown here is derived from an EMBL/GenBank/DDBJ whole genome shotgun (WGS) entry which is preliminary data.</text>
</comment>
<dbReference type="InterPro" id="IPR003653">
    <property type="entry name" value="Peptidase_C48_C"/>
</dbReference>
<sequence length="255" mass="29861">MSCSEKLVADEHCFGTREMLQSLVPGRVVKADVIDMVVGKMSHDKDLYRWFLPTIFSSMALTPDEVDYRIVDYMRGRYMGKFDEVLKVYVPLVRNQHWFLLIIDTGHHTMTYMDSYKDSEESPGRIKQLKDAVDFLEKILQDRHFFVHSITTKPKLSEYEFIEDNPPQQDEGSNDGGVWVAQWLEHSNMWDNYVTEVTDRTRMQIAIELVMGKHNPKADKVCSLAIRTWDMKVRQAKAQLNPRNTKRKPREAKKN</sequence>
<dbReference type="Proteomes" id="UP001341840">
    <property type="component" value="Unassembled WGS sequence"/>
</dbReference>
<proteinExistence type="inferred from homology"/>
<evidence type="ECO:0000256" key="3">
    <source>
        <dbReference type="ARBA" id="ARBA00022801"/>
    </source>
</evidence>
<dbReference type="Gene3D" id="3.40.395.10">
    <property type="entry name" value="Adenoviral Proteinase, Chain A"/>
    <property type="match status" value="1"/>
</dbReference>
<reference evidence="6 7" key="1">
    <citation type="journal article" date="2023" name="Plants (Basel)">
        <title>Bridging the Gap: Combining Genomics and Transcriptomics Approaches to Understand Stylosanthes scabra, an Orphan Legume from the Brazilian Caatinga.</title>
        <authorList>
            <person name="Ferreira-Neto J.R.C."/>
            <person name="da Silva M.D."/>
            <person name="Binneck E."/>
            <person name="de Melo N.F."/>
            <person name="da Silva R.H."/>
            <person name="de Melo A.L.T.M."/>
            <person name="Pandolfi V."/>
            <person name="Bustamante F.O."/>
            <person name="Brasileiro-Vidal A.C."/>
            <person name="Benko-Iseppon A.M."/>
        </authorList>
    </citation>
    <scope>NUCLEOTIDE SEQUENCE [LARGE SCALE GENOMIC DNA]</scope>
    <source>
        <tissue evidence="6">Leaves</tissue>
    </source>
</reference>
<feature type="domain" description="Ubiquitin-like protease family profile" evidence="5">
    <location>
        <begin position="1"/>
        <end position="187"/>
    </location>
</feature>
<dbReference type="PROSITE" id="PS50600">
    <property type="entry name" value="ULP_PROTEASE"/>
    <property type="match status" value="1"/>
</dbReference>
<feature type="compositionally biased region" description="Basic residues" evidence="4">
    <location>
        <begin position="244"/>
        <end position="255"/>
    </location>
</feature>
<dbReference type="InterPro" id="IPR038765">
    <property type="entry name" value="Papain-like_cys_pep_sf"/>
</dbReference>
<name>A0ABU6XRM1_9FABA</name>
<accession>A0ABU6XRM1</accession>
<feature type="region of interest" description="Disordered" evidence="4">
    <location>
        <begin position="236"/>
        <end position="255"/>
    </location>
</feature>
<evidence type="ECO:0000313" key="7">
    <source>
        <dbReference type="Proteomes" id="UP001341840"/>
    </source>
</evidence>
<organism evidence="6 7">
    <name type="scientific">Stylosanthes scabra</name>
    <dbReference type="NCBI Taxonomy" id="79078"/>
    <lineage>
        <taxon>Eukaryota</taxon>
        <taxon>Viridiplantae</taxon>
        <taxon>Streptophyta</taxon>
        <taxon>Embryophyta</taxon>
        <taxon>Tracheophyta</taxon>
        <taxon>Spermatophyta</taxon>
        <taxon>Magnoliopsida</taxon>
        <taxon>eudicotyledons</taxon>
        <taxon>Gunneridae</taxon>
        <taxon>Pentapetalae</taxon>
        <taxon>rosids</taxon>
        <taxon>fabids</taxon>
        <taxon>Fabales</taxon>
        <taxon>Fabaceae</taxon>
        <taxon>Papilionoideae</taxon>
        <taxon>50 kb inversion clade</taxon>
        <taxon>dalbergioids sensu lato</taxon>
        <taxon>Dalbergieae</taxon>
        <taxon>Pterocarpus clade</taxon>
        <taxon>Stylosanthes</taxon>
    </lineage>
</organism>
<evidence type="ECO:0000256" key="1">
    <source>
        <dbReference type="ARBA" id="ARBA00005234"/>
    </source>
</evidence>
<dbReference type="SUPFAM" id="SSF54001">
    <property type="entry name" value="Cysteine proteinases"/>
    <property type="match status" value="1"/>
</dbReference>
<protein>
    <recommendedName>
        <fullName evidence="5">Ubiquitin-like protease family profile domain-containing protein</fullName>
    </recommendedName>
</protein>
<dbReference type="EMBL" id="JASCZI010212760">
    <property type="protein sequence ID" value="MED6200251.1"/>
    <property type="molecule type" value="Genomic_DNA"/>
</dbReference>